<evidence type="ECO:0000313" key="2">
    <source>
        <dbReference type="Proteomes" id="UP000637628"/>
    </source>
</evidence>
<dbReference type="Proteomes" id="UP000637628">
    <property type="component" value="Unassembled WGS sequence"/>
</dbReference>
<dbReference type="RefSeq" id="WP_203727255.1">
    <property type="nucleotide sequence ID" value="NZ_BAAATX010000017.1"/>
</dbReference>
<gene>
    <name evidence="1" type="ORF">Adu01nite_28930</name>
</gene>
<keyword evidence="2" id="KW-1185">Reference proteome</keyword>
<protein>
    <recommendedName>
        <fullName evidence="3">DNA replication complex GINS family protein</fullName>
    </recommendedName>
</protein>
<organism evidence="1 2">
    <name type="scientific">Paractinoplanes durhamensis</name>
    <dbReference type="NCBI Taxonomy" id="113563"/>
    <lineage>
        <taxon>Bacteria</taxon>
        <taxon>Bacillati</taxon>
        <taxon>Actinomycetota</taxon>
        <taxon>Actinomycetes</taxon>
        <taxon>Micromonosporales</taxon>
        <taxon>Micromonosporaceae</taxon>
        <taxon>Paractinoplanes</taxon>
    </lineage>
</organism>
<evidence type="ECO:0000313" key="1">
    <source>
        <dbReference type="EMBL" id="GIE01543.1"/>
    </source>
</evidence>
<evidence type="ECO:0008006" key="3">
    <source>
        <dbReference type="Google" id="ProtNLM"/>
    </source>
</evidence>
<accession>A0ABQ3YVC3</accession>
<reference evidence="1 2" key="1">
    <citation type="submission" date="2021-01" db="EMBL/GenBank/DDBJ databases">
        <title>Whole genome shotgun sequence of Actinoplanes durhamensis NBRC 14914.</title>
        <authorList>
            <person name="Komaki H."/>
            <person name="Tamura T."/>
        </authorList>
    </citation>
    <scope>NUCLEOTIDE SEQUENCE [LARGE SCALE GENOMIC DNA]</scope>
    <source>
        <strain evidence="1 2">NBRC 14914</strain>
    </source>
</reference>
<dbReference type="EMBL" id="BOML01000022">
    <property type="protein sequence ID" value="GIE01543.1"/>
    <property type="molecule type" value="Genomic_DNA"/>
</dbReference>
<name>A0ABQ3YVC3_9ACTN</name>
<sequence>MFRWFRAIAAAADTRARLLGLPAPAAPPPIVEVPDEAKELAELRDEVANLRTRVLALSGGSDEEDLVHDNLADLYRSLVTQRLRQLARLRWARVRGARPGADGPVAQARMVRELVRLTIAGNADEQDVADWLRGDGDELADPERRAVEGACGQARRLAVGLAGTTRQATFAEDVPRGEPLAEGAGRPWAGCAPDGPVTFVVAPAYLFRGRVLVEPMVFTETEPDLD</sequence>
<proteinExistence type="predicted"/>
<comment type="caution">
    <text evidence="1">The sequence shown here is derived from an EMBL/GenBank/DDBJ whole genome shotgun (WGS) entry which is preliminary data.</text>
</comment>